<dbReference type="InterPro" id="IPR011009">
    <property type="entry name" value="Kinase-like_dom_sf"/>
</dbReference>
<feature type="region of interest" description="Disordered" evidence="8">
    <location>
        <begin position="920"/>
        <end position="997"/>
    </location>
</feature>
<evidence type="ECO:0000256" key="7">
    <source>
        <dbReference type="PROSITE-ProRule" id="PRU10141"/>
    </source>
</evidence>
<evidence type="ECO:0000256" key="3">
    <source>
        <dbReference type="ARBA" id="ARBA00022679"/>
    </source>
</evidence>
<dbReference type="Gene3D" id="3.30.200.20">
    <property type="entry name" value="Phosphorylase Kinase, domain 1"/>
    <property type="match status" value="1"/>
</dbReference>
<name>A0A9W3B4U0_BIOGL</name>
<evidence type="ECO:0000256" key="6">
    <source>
        <dbReference type="ARBA" id="ARBA00022840"/>
    </source>
</evidence>
<accession>A0A9W3B4U0</accession>
<sequence>MKLDNVMNKYEVIDIVGEGAYGVVMKCRHKENGEMVAIKKFKDSEENEDVRRTTMRELKMLRALKQENIVELREAFKRKGKLYLVFEYVEKNMLELLEPCPNGIAFEKARSLTYQLCKAVQWCHSRDIIHRDIKPENLLISKEGILKLCDFGFARSITGGTDGLYTDYVATRWYRSPELLIGAPYGKPVDIWAIGCIMGELADGQALFPGDSEIDQLYVIQKILGPLPDDQMKLFHKNPRFHGLKFPAVRKPKTLEKHYQGVLTSVALDFMKSCLHLDACDRATSEDCVNHIIFQTDRALDRHPCLPVKINTSHNTNKRRKTDHLDTALDREITITQDENQHMDIEQDISAEFQNTNETSKYEAGEKDIDFQPAVQSKYLKQVRNQTTANSTRTGMKSAKSLTINDVSENSKDVNADNTDSHLISSSNQDANDMKFNYDSSNTSKLFATKEKKMELSENILSGNDPPKELRKKSAIEKASKLLRLEQNNVHIRMKDDDRLTKPEIKTSFSKSDLDFHEKDRSNDDQSYIAFNDSHKKTSGGGTHIENRHLTTFADFRVGNILEFSQNAANNTSLSVKKPIDKGHDDESGDFQEKSETLDWMNQDSRFLKGKNLTSDKSPDAATFKPRTPGHIDIDNSSPEGHIKQKIVGQHTSTYTMSVDAHGLLSNGNNKTFTSYSSSKITSGSNSPTEKKRFLNPTTQNELQRIKSGTTLKPKMKDREIRDSNAHPVQAITDKLSDARLQGALGTEKAWDQSYYVQSRLSRNRQIDNSADATNGPDYAPAQREYRDNRFLQTHTSRQFGRYPPYNLRTESPSVVPLASWRMLDGAHSNVYNLARKKKKKFTQIIDPYEDGRLSPSVNLRNMSRLSRYEPADDMNSTNDPCSPRDPARMLAATPVHYQESSLSRGTEQRRSFKQSLNLRRAAAVTNTPNDRVGRLQPLSKGQSSLNPPQQYDVSPNSKSLGRAFESKTGTSTSPDDVRALGSKSRQGLIHVADDPSAVNLDGYNSRRLTKQGKQL</sequence>
<gene>
    <name evidence="11 12" type="primary">LOC106067343</name>
</gene>
<evidence type="ECO:0000256" key="4">
    <source>
        <dbReference type="ARBA" id="ARBA00022741"/>
    </source>
</evidence>
<dbReference type="SMART" id="SM00220">
    <property type="entry name" value="S_TKc"/>
    <property type="match status" value="1"/>
</dbReference>
<proteinExistence type="inferred from homology"/>
<dbReference type="Proteomes" id="UP001165740">
    <property type="component" value="Chromosome 8"/>
</dbReference>
<dbReference type="RefSeq" id="XP_055894493.1">
    <property type="nucleotide sequence ID" value="XM_056038518.1"/>
</dbReference>
<dbReference type="Pfam" id="PF00069">
    <property type="entry name" value="Pkinase"/>
    <property type="match status" value="1"/>
</dbReference>
<dbReference type="InterPro" id="IPR050108">
    <property type="entry name" value="CDK"/>
</dbReference>
<feature type="region of interest" description="Disordered" evidence="8">
    <location>
        <begin position="609"/>
        <end position="641"/>
    </location>
</feature>
<dbReference type="FunFam" id="1.10.510.10:FF:000624">
    <property type="entry name" value="Mitogen-activated protein kinase"/>
    <property type="match status" value="1"/>
</dbReference>
<evidence type="ECO:0000256" key="8">
    <source>
        <dbReference type="SAM" id="MobiDB-lite"/>
    </source>
</evidence>
<dbReference type="PROSITE" id="PS50011">
    <property type="entry name" value="PROTEIN_KINASE_DOM"/>
    <property type="match status" value="1"/>
</dbReference>
<evidence type="ECO:0000256" key="1">
    <source>
        <dbReference type="ARBA" id="ARBA00006485"/>
    </source>
</evidence>
<dbReference type="GO" id="GO:0050773">
    <property type="term" value="P:regulation of dendrite development"/>
    <property type="evidence" value="ECO:0007669"/>
    <property type="project" value="TreeGrafter"/>
</dbReference>
<dbReference type="Gene3D" id="1.10.510.10">
    <property type="entry name" value="Transferase(Phosphotransferase) domain 1"/>
    <property type="match status" value="1"/>
</dbReference>
<dbReference type="GO" id="GO:0005634">
    <property type="term" value="C:nucleus"/>
    <property type="evidence" value="ECO:0007669"/>
    <property type="project" value="TreeGrafter"/>
</dbReference>
<feature type="domain" description="Protein kinase" evidence="9">
    <location>
        <begin position="10"/>
        <end position="294"/>
    </location>
</feature>
<dbReference type="InterPro" id="IPR017441">
    <property type="entry name" value="Protein_kinase_ATP_BS"/>
</dbReference>
<feature type="region of interest" description="Disordered" evidence="8">
    <location>
        <begin position="766"/>
        <end position="790"/>
    </location>
</feature>
<reference evidence="11 12" key="1">
    <citation type="submission" date="2025-04" db="UniProtKB">
        <authorList>
            <consortium name="RefSeq"/>
        </authorList>
    </citation>
    <scope>IDENTIFICATION</scope>
</reference>
<dbReference type="SUPFAM" id="SSF56112">
    <property type="entry name" value="Protein kinase-like (PK-like)"/>
    <property type="match status" value="1"/>
</dbReference>
<evidence type="ECO:0000256" key="2">
    <source>
        <dbReference type="ARBA" id="ARBA00022527"/>
    </source>
</evidence>
<keyword evidence="5" id="KW-0418">Kinase</keyword>
<dbReference type="InterPro" id="IPR000719">
    <property type="entry name" value="Prot_kinase_dom"/>
</dbReference>
<keyword evidence="6 7" id="KW-0067">ATP-binding</keyword>
<dbReference type="RefSeq" id="XP_055894494.1">
    <property type="nucleotide sequence ID" value="XM_056038519.1"/>
</dbReference>
<dbReference type="GO" id="GO:0045773">
    <property type="term" value="P:positive regulation of axon extension"/>
    <property type="evidence" value="ECO:0007669"/>
    <property type="project" value="TreeGrafter"/>
</dbReference>
<dbReference type="GO" id="GO:0005524">
    <property type="term" value="F:ATP binding"/>
    <property type="evidence" value="ECO:0007669"/>
    <property type="project" value="UniProtKB-UniRule"/>
</dbReference>
<keyword evidence="2" id="KW-0723">Serine/threonine-protein kinase</keyword>
<feature type="compositionally biased region" description="Polar residues" evidence="8">
    <location>
        <begin position="940"/>
        <end position="960"/>
    </location>
</feature>
<evidence type="ECO:0000259" key="9">
    <source>
        <dbReference type="PROSITE" id="PS50011"/>
    </source>
</evidence>
<dbReference type="GO" id="GO:0032839">
    <property type="term" value="C:dendrite cytoplasm"/>
    <property type="evidence" value="ECO:0007669"/>
    <property type="project" value="TreeGrafter"/>
</dbReference>
<feature type="binding site" evidence="7">
    <location>
        <position position="40"/>
    </location>
    <ligand>
        <name>ATP</name>
        <dbReference type="ChEBI" id="CHEBI:30616"/>
    </ligand>
</feature>
<keyword evidence="3" id="KW-0808">Transferase</keyword>
<dbReference type="PROSITE" id="PS00107">
    <property type="entry name" value="PROTEIN_KINASE_ATP"/>
    <property type="match status" value="1"/>
</dbReference>
<dbReference type="GO" id="GO:0004674">
    <property type="term" value="F:protein serine/threonine kinase activity"/>
    <property type="evidence" value="ECO:0007669"/>
    <property type="project" value="UniProtKB-KW"/>
</dbReference>
<evidence type="ECO:0000313" key="12">
    <source>
        <dbReference type="RefSeq" id="XP_055894494.1"/>
    </source>
</evidence>
<keyword evidence="4 7" id="KW-0547">Nucleotide-binding</keyword>
<feature type="compositionally biased region" description="Basic and acidic residues" evidence="8">
    <location>
        <begin position="715"/>
        <end position="725"/>
    </location>
</feature>
<feature type="region of interest" description="Disordered" evidence="8">
    <location>
        <begin position="406"/>
        <end position="428"/>
    </location>
</feature>
<dbReference type="InterPro" id="IPR008271">
    <property type="entry name" value="Ser/Thr_kinase_AS"/>
</dbReference>
<organism evidence="10 11">
    <name type="scientific">Biomphalaria glabrata</name>
    <name type="common">Bloodfluke planorb</name>
    <name type="synonym">Freshwater snail</name>
    <dbReference type="NCBI Taxonomy" id="6526"/>
    <lineage>
        <taxon>Eukaryota</taxon>
        <taxon>Metazoa</taxon>
        <taxon>Spiralia</taxon>
        <taxon>Lophotrochozoa</taxon>
        <taxon>Mollusca</taxon>
        <taxon>Gastropoda</taxon>
        <taxon>Heterobranchia</taxon>
        <taxon>Euthyneura</taxon>
        <taxon>Panpulmonata</taxon>
        <taxon>Hygrophila</taxon>
        <taxon>Lymnaeoidea</taxon>
        <taxon>Planorbidae</taxon>
        <taxon>Biomphalaria</taxon>
    </lineage>
</organism>
<dbReference type="OrthoDB" id="548217at2759"/>
<protein>
    <submittedName>
        <fullName evidence="11 12">Cyclin-dependent kinase-like 5 isoform X1</fullName>
    </submittedName>
</protein>
<dbReference type="AlphaFoldDB" id="A0A9W3B4U0"/>
<dbReference type="CDD" id="cd07833">
    <property type="entry name" value="STKc_CDKL"/>
    <property type="match status" value="1"/>
</dbReference>
<feature type="region of interest" description="Disordered" evidence="8">
    <location>
        <begin position="868"/>
        <end position="888"/>
    </location>
</feature>
<evidence type="ECO:0000313" key="11">
    <source>
        <dbReference type="RefSeq" id="XP_055894493.1"/>
    </source>
</evidence>
<evidence type="ECO:0000256" key="5">
    <source>
        <dbReference type="ARBA" id="ARBA00022777"/>
    </source>
</evidence>
<feature type="compositionally biased region" description="Polar residues" evidence="8">
    <location>
        <begin position="416"/>
        <end position="428"/>
    </location>
</feature>
<feature type="region of interest" description="Disordered" evidence="8">
    <location>
        <begin position="576"/>
        <end position="597"/>
    </location>
</feature>
<feature type="compositionally biased region" description="Basic and acidic residues" evidence="8">
    <location>
        <begin position="578"/>
        <end position="597"/>
    </location>
</feature>
<dbReference type="PANTHER" id="PTHR24056:SF111">
    <property type="entry name" value="CYCLIN-DEPENDENT KINASE-LIKE 5"/>
    <property type="match status" value="1"/>
</dbReference>
<keyword evidence="10" id="KW-1185">Reference proteome</keyword>
<dbReference type="PROSITE" id="PS00108">
    <property type="entry name" value="PROTEIN_KINASE_ST"/>
    <property type="match status" value="1"/>
</dbReference>
<dbReference type="FunFam" id="3.30.200.20:FF:000171">
    <property type="entry name" value="Putative cyclin-dependent kinase-like 5"/>
    <property type="match status" value="1"/>
</dbReference>
<dbReference type="OMA" id="PTEMEIS"/>
<dbReference type="PANTHER" id="PTHR24056">
    <property type="entry name" value="CELL DIVISION PROTEIN KINASE"/>
    <property type="match status" value="1"/>
</dbReference>
<comment type="similarity">
    <text evidence="1">Belongs to the protein kinase superfamily. CMGC Ser/Thr protein kinase family. CDC2/CDKX subfamily.</text>
</comment>
<dbReference type="GeneID" id="106067343"/>
<feature type="region of interest" description="Disordered" evidence="8">
    <location>
        <begin position="708"/>
        <end position="729"/>
    </location>
</feature>
<evidence type="ECO:0000313" key="10">
    <source>
        <dbReference type="Proteomes" id="UP001165740"/>
    </source>
</evidence>